<dbReference type="PRINTS" id="PR00413">
    <property type="entry name" value="HADHALOGNASE"/>
</dbReference>
<comment type="function">
    <text evidence="4">Bifunctional enzyme that catalyzes the enolization of 2,3-diketo-5-methylthiopentyl-1-phosphate (DK-MTP-1-P) into the intermediate 2-hydroxy-3-keto-5-methylthiopentenyl-1-phosphate (HK-MTPenyl-1-P), which is then dephosphorylated to form the acireductone 1,2-dihydroxy-3-keto-5-methylthiopentene (DHK-MTPene).</text>
</comment>
<keyword evidence="4" id="KW-0479">Metal-binding</keyword>
<comment type="catalytic activity">
    <reaction evidence="4">
        <text>5-methylsulfanyl-2,3-dioxopentyl phosphate + H2O = 1,2-dihydroxy-5-(methylsulfanyl)pent-1-en-3-one + phosphate</text>
        <dbReference type="Rhea" id="RHEA:21700"/>
        <dbReference type="ChEBI" id="CHEBI:15377"/>
        <dbReference type="ChEBI" id="CHEBI:43474"/>
        <dbReference type="ChEBI" id="CHEBI:49252"/>
        <dbReference type="ChEBI" id="CHEBI:58828"/>
        <dbReference type="EC" id="3.1.3.77"/>
    </reaction>
</comment>
<dbReference type="EMBL" id="JAUOPG010000001">
    <property type="protein sequence ID" value="MDO6451945.1"/>
    <property type="molecule type" value="Genomic_DNA"/>
</dbReference>
<organism evidence="5 6">
    <name type="scientific">Neptunomonas phycophila</name>
    <dbReference type="NCBI Taxonomy" id="1572645"/>
    <lineage>
        <taxon>Bacteria</taxon>
        <taxon>Pseudomonadati</taxon>
        <taxon>Pseudomonadota</taxon>
        <taxon>Gammaproteobacteria</taxon>
        <taxon>Oceanospirillales</taxon>
        <taxon>Oceanospirillaceae</taxon>
        <taxon>Neptunomonas</taxon>
    </lineage>
</organism>
<dbReference type="CDD" id="cd01629">
    <property type="entry name" value="HAD_EP"/>
    <property type="match status" value="1"/>
</dbReference>
<dbReference type="InterPro" id="IPR006439">
    <property type="entry name" value="HAD-SF_hydro_IA"/>
</dbReference>
<keyword evidence="3 4" id="KW-0486">Methionine biosynthesis</keyword>
<keyword evidence="1 4" id="KW-0028">Amino-acid biosynthesis</keyword>
<dbReference type="AlphaFoldDB" id="A0AAW7XCT8"/>
<evidence type="ECO:0000256" key="3">
    <source>
        <dbReference type="ARBA" id="ARBA00023167"/>
    </source>
</evidence>
<protein>
    <recommendedName>
        <fullName evidence="4">Enolase-phosphatase E1</fullName>
        <ecNumber evidence="4">3.1.3.77</ecNumber>
    </recommendedName>
    <alternativeName>
        <fullName evidence="4">2,3-diketo-5-methylthio-1-phosphopentane phosphatase</fullName>
    </alternativeName>
</protein>
<dbReference type="GO" id="GO:0043874">
    <property type="term" value="F:acireductone synthase activity"/>
    <property type="evidence" value="ECO:0007669"/>
    <property type="project" value="UniProtKB-EC"/>
</dbReference>
<dbReference type="GO" id="GO:0043716">
    <property type="term" value="F:2-hydroxy-3-keto-5-methylthiopentenyl-1-phosphate phosphatase activity"/>
    <property type="evidence" value="ECO:0007669"/>
    <property type="project" value="UniProtKB-UniRule"/>
</dbReference>
<evidence type="ECO:0000313" key="5">
    <source>
        <dbReference type="EMBL" id="MDO6451945.1"/>
    </source>
</evidence>
<dbReference type="InterPro" id="IPR023943">
    <property type="entry name" value="Enolase-ppase_E1"/>
</dbReference>
<dbReference type="PANTHER" id="PTHR20371:SF1">
    <property type="entry name" value="ENOLASE-PHOSPHATASE E1"/>
    <property type="match status" value="1"/>
</dbReference>
<dbReference type="Gene3D" id="1.10.720.60">
    <property type="match status" value="1"/>
</dbReference>
<dbReference type="GO" id="GO:0043715">
    <property type="term" value="F:2,3-diketo-5-methylthiopentyl-1-phosphate enolase activity"/>
    <property type="evidence" value="ECO:0007669"/>
    <property type="project" value="UniProtKB-UniRule"/>
</dbReference>
<dbReference type="InterPro" id="IPR023214">
    <property type="entry name" value="HAD_sf"/>
</dbReference>
<dbReference type="Pfam" id="PF00702">
    <property type="entry name" value="Hydrolase"/>
    <property type="match status" value="1"/>
</dbReference>
<dbReference type="SFLD" id="SFLDG01129">
    <property type="entry name" value="C1.5:_HAD__Beta-PGM__Phosphata"/>
    <property type="match status" value="1"/>
</dbReference>
<comment type="pathway">
    <text evidence="4">Amino-acid biosynthesis; L-methionine biosynthesis via salvage pathway; L-methionine from S-methyl-5-thio-alpha-D-ribose 1-phosphate: step 3/6.</text>
</comment>
<dbReference type="SUPFAM" id="SSF56784">
    <property type="entry name" value="HAD-like"/>
    <property type="match status" value="1"/>
</dbReference>
<proteinExistence type="inferred from homology"/>
<dbReference type="HAMAP" id="MF_01681">
    <property type="entry name" value="Salvage_MtnC"/>
    <property type="match status" value="1"/>
</dbReference>
<dbReference type="Gene3D" id="3.40.50.1000">
    <property type="entry name" value="HAD superfamily/HAD-like"/>
    <property type="match status" value="1"/>
</dbReference>
<dbReference type="NCBIfam" id="TIGR01691">
    <property type="entry name" value="enolase-ppase"/>
    <property type="match status" value="1"/>
</dbReference>
<name>A0AAW7XCT8_9GAMM</name>
<sequence length="225" mass="25192">MTITSILTDLEGTTTDIRFVHNVLFPYAREHLASYVTSQWKNPEVASIVKQVRDEIDDPQADQAAIITVLTRWIDQDKKITPLKALQGLMWADGYANGDFTGHLYKDAYEHLSAWKKAGLSLNVFSSGSVNAQKLLFKYSDFGDLTGLFDGFYDTNFGHKREQSAYESIAKAMGTPAGSILFLSDIQEELDAAMAAGMHTCLLERDDKIDSPRHKVVQSFDQINF</sequence>
<reference evidence="5" key="1">
    <citation type="submission" date="2023-07" db="EMBL/GenBank/DDBJ databases">
        <title>Genome content predicts the carbon catabolic preferences of heterotrophic bacteria.</title>
        <authorList>
            <person name="Gralka M."/>
        </authorList>
    </citation>
    <scope>NUCLEOTIDE SEQUENCE</scope>
    <source>
        <strain evidence="5">I2M16</strain>
    </source>
</reference>
<dbReference type="RefSeq" id="WP_178968971.1">
    <property type="nucleotide sequence ID" value="NZ_CP041336.1"/>
</dbReference>
<accession>A0AAW7XCT8</accession>
<comment type="similarity">
    <text evidence="4">Belongs to the HAD-like hydrolase superfamily. MasA/MtnC family.</text>
</comment>
<dbReference type="SFLD" id="SFLDS00003">
    <property type="entry name" value="Haloacid_Dehalogenase"/>
    <property type="match status" value="1"/>
</dbReference>
<comment type="caution">
    <text evidence="5">The sequence shown here is derived from an EMBL/GenBank/DDBJ whole genome shotgun (WGS) entry which is preliminary data.</text>
</comment>
<evidence type="ECO:0000256" key="2">
    <source>
        <dbReference type="ARBA" id="ARBA00022801"/>
    </source>
</evidence>
<dbReference type="GO" id="GO:0000287">
    <property type="term" value="F:magnesium ion binding"/>
    <property type="evidence" value="ECO:0007669"/>
    <property type="project" value="UniProtKB-UniRule"/>
</dbReference>
<dbReference type="InterPro" id="IPR036412">
    <property type="entry name" value="HAD-like_sf"/>
</dbReference>
<keyword evidence="2 4" id="KW-0378">Hydrolase</keyword>
<dbReference type="Proteomes" id="UP001169862">
    <property type="component" value="Unassembled WGS sequence"/>
</dbReference>
<dbReference type="GO" id="GO:0019509">
    <property type="term" value="P:L-methionine salvage from methylthioadenosine"/>
    <property type="evidence" value="ECO:0007669"/>
    <property type="project" value="UniProtKB-UniRule"/>
</dbReference>
<dbReference type="EC" id="3.1.3.77" evidence="4"/>
<keyword evidence="4" id="KW-0460">Magnesium</keyword>
<comment type="subunit">
    <text evidence="4">Monomer.</text>
</comment>
<dbReference type="SFLD" id="SFLDG01133">
    <property type="entry name" value="C1.5.4:_Enolase-phosphatase_Li"/>
    <property type="match status" value="1"/>
</dbReference>
<dbReference type="SFLD" id="SFLDF00044">
    <property type="entry name" value="enolase-phosphatase"/>
    <property type="match status" value="1"/>
</dbReference>
<evidence type="ECO:0000256" key="1">
    <source>
        <dbReference type="ARBA" id="ARBA00022605"/>
    </source>
</evidence>
<gene>
    <name evidence="4 5" type="primary">mtnC</name>
    <name evidence="5" type="ORF">Q4490_00075</name>
</gene>
<comment type="pathway">
    <text evidence="4">Amino-acid biosynthesis; L-methionine biosynthesis via salvage pathway; L-methionine from S-methyl-5-thio-alpha-D-ribose 1-phosphate: step 4/6.</text>
</comment>
<evidence type="ECO:0000256" key="4">
    <source>
        <dbReference type="HAMAP-Rule" id="MF_01681"/>
    </source>
</evidence>
<dbReference type="GeneID" id="89456718"/>
<dbReference type="PANTHER" id="PTHR20371">
    <property type="entry name" value="ENOLASE-PHOSPHATASE E1"/>
    <property type="match status" value="1"/>
</dbReference>
<evidence type="ECO:0000313" key="6">
    <source>
        <dbReference type="Proteomes" id="UP001169862"/>
    </source>
</evidence>
<comment type="cofactor">
    <cofactor evidence="4">
        <name>Mg(2+)</name>
        <dbReference type="ChEBI" id="CHEBI:18420"/>
    </cofactor>
    <text evidence="4">Binds 1 Mg(2+) ion per subunit.</text>
</comment>